<dbReference type="OrthoDB" id="9807125at2"/>
<dbReference type="PANTHER" id="PTHR43080:SF2">
    <property type="entry name" value="CBS DOMAIN-CONTAINING PROTEIN"/>
    <property type="match status" value="1"/>
</dbReference>
<name>A0A1T4VXK7_9GAMM</name>
<evidence type="ECO:0000256" key="1">
    <source>
        <dbReference type="ARBA" id="ARBA00023122"/>
    </source>
</evidence>
<dbReference type="InterPro" id="IPR046342">
    <property type="entry name" value="CBS_dom_sf"/>
</dbReference>
<dbReference type="CDD" id="cd04623">
    <property type="entry name" value="CBS_pair_bac_euk"/>
    <property type="match status" value="1"/>
</dbReference>
<feature type="domain" description="CBS" evidence="3">
    <location>
        <begin position="11"/>
        <end position="67"/>
    </location>
</feature>
<dbReference type="Gene3D" id="3.10.580.10">
    <property type="entry name" value="CBS-domain"/>
    <property type="match status" value="1"/>
</dbReference>
<dbReference type="InterPro" id="IPR051257">
    <property type="entry name" value="Diverse_CBS-Domain"/>
</dbReference>
<dbReference type="STRING" id="92487.SAMN02745130_00571"/>
<dbReference type="RefSeq" id="WP_078921058.1">
    <property type="nucleotide sequence ID" value="NZ_FUYB01000002.1"/>
</dbReference>
<keyword evidence="5" id="KW-1185">Reference proteome</keyword>
<dbReference type="Proteomes" id="UP000190460">
    <property type="component" value="Unassembled WGS sequence"/>
</dbReference>
<feature type="domain" description="CBS" evidence="3">
    <location>
        <begin position="76"/>
        <end position="132"/>
    </location>
</feature>
<accession>A0A1T4VXK7</accession>
<protein>
    <submittedName>
        <fullName evidence="4">CBS domain-containing protein</fullName>
    </submittedName>
</protein>
<dbReference type="PROSITE" id="PS51371">
    <property type="entry name" value="CBS"/>
    <property type="match status" value="2"/>
</dbReference>
<evidence type="ECO:0000256" key="2">
    <source>
        <dbReference type="PROSITE-ProRule" id="PRU00703"/>
    </source>
</evidence>
<dbReference type="InterPro" id="IPR044725">
    <property type="entry name" value="CBSX3_CBS_dom"/>
</dbReference>
<sequence>MRTVREFLNSANQTLATISPEETVYQALTLMAERNLTALLVVKNKALVGIFSERDYARKIILKGKRSRETQVGEIMTAKLITVEPSETVNECMSIMTERRVRHLPIVNPDGEMLGIISIGDVMKIIMEEQRFMIKELKRYIAG</sequence>
<dbReference type="AlphaFoldDB" id="A0A1T4VXK7"/>
<dbReference type="InterPro" id="IPR000644">
    <property type="entry name" value="CBS_dom"/>
</dbReference>
<dbReference type="Pfam" id="PF00571">
    <property type="entry name" value="CBS"/>
    <property type="match status" value="2"/>
</dbReference>
<dbReference type="SUPFAM" id="SSF54631">
    <property type="entry name" value="CBS-domain pair"/>
    <property type="match status" value="1"/>
</dbReference>
<evidence type="ECO:0000259" key="3">
    <source>
        <dbReference type="PROSITE" id="PS51371"/>
    </source>
</evidence>
<evidence type="ECO:0000313" key="4">
    <source>
        <dbReference type="EMBL" id="SKA69750.1"/>
    </source>
</evidence>
<evidence type="ECO:0000313" key="5">
    <source>
        <dbReference type="Proteomes" id="UP000190460"/>
    </source>
</evidence>
<proteinExistence type="predicted"/>
<dbReference type="EMBL" id="FUYB01000002">
    <property type="protein sequence ID" value="SKA69750.1"/>
    <property type="molecule type" value="Genomic_DNA"/>
</dbReference>
<gene>
    <name evidence="4" type="ORF">SAMN02745130_00571</name>
</gene>
<organism evidence="4 5">
    <name type="scientific">Thiothrix eikelboomii</name>
    <dbReference type="NCBI Taxonomy" id="92487"/>
    <lineage>
        <taxon>Bacteria</taxon>
        <taxon>Pseudomonadati</taxon>
        <taxon>Pseudomonadota</taxon>
        <taxon>Gammaproteobacteria</taxon>
        <taxon>Thiotrichales</taxon>
        <taxon>Thiotrichaceae</taxon>
        <taxon>Thiothrix</taxon>
    </lineage>
</organism>
<reference evidence="4 5" key="1">
    <citation type="submission" date="2017-02" db="EMBL/GenBank/DDBJ databases">
        <authorList>
            <person name="Peterson S.W."/>
        </authorList>
    </citation>
    <scope>NUCLEOTIDE SEQUENCE [LARGE SCALE GENOMIC DNA]</scope>
    <source>
        <strain evidence="4 5">ATCC 49788</strain>
    </source>
</reference>
<dbReference type="SMART" id="SM00116">
    <property type="entry name" value="CBS"/>
    <property type="match status" value="2"/>
</dbReference>
<dbReference type="PANTHER" id="PTHR43080">
    <property type="entry name" value="CBS DOMAIN-CONTAINING PROTEIN CBSX3, MITOCHONDRIAL"/>
    <property type="match status" value="1"/>
</dbReference>
<keyword evidence="1 2" id="KW-0129">CBS domain</keyword>